<reference evidence="4" key="1">
    <citation type="submission" date="2004-05" db="EMBL/GenBank/DDBJ databases">
        <title>Characterization of two novel arginine/serine-rich splicing factors that are differentially spliced in maize.</title>
        <authorList>
            <person name="Gupta S."/>
            <person name="Stryker G."/>
            <person name="Lal S."/>
        </authorList>
    </citation>
    <scope>NUCLEOTIDE SEQUENCE</scope>
</reference>
<protein>
    <submittedName>
        <fullName evidence="4">Arginine/serine-rich splicing factor 1 variant 3</fullName>
    </submittedName>
</protein>
<dbReference type="GO" id="GO:0003723">
    <property type="term" value="F:RNA binding"/>
    <property type="evidence" value="ECO:0007669"/>
    <property type="project" value="UniProtKB-UniRule"/>
</dbReference>
<keyword evidence="1" id="KW-0694">RNA-binding</keyword>
<sequence length="38" mass="4558">MRPVFVGNLDYDTRHSELDHLFYRYGRVERIDMKSAGL</sequence>
<dbReference type="InterPro" id="IPR035979">
    <property type="entry name" value="RBD_domain_sf"/>
</dbReference>
<dbReference type="EMBL" id="AY620405">
    <property type="protein sequence ID" value="AAT37134.1"/>
    <property type="molecule type" value="mRNA"/>
</dbReference>
<gene>
    <name evidence="3" type="primary">SRP1</name>
</gene>
<dbReference type="AlphaFoldDB" id="Q6IVD2"/>
<evidence type="ECO:0000259" key="2">
    <source>
        <dbReference type="PROSITE" id="PS50102"/>
    </source>
</evidence>
<reference evidence="3" key="2">
    <citation type="journal article" date="2005" name="Biochim. Biophys. Acta">
        <title>Two novel arginine/serine (SR) proteins in maize are differentially spliced and utilize non-canonical splice sites.</title>
        <authorList>
            <person name="Gupta S."/>
            <person name="Wang B.B."/>
            <person name="Stryker G.A."/>
            <person name="Zanetti M.E."/>
            <person name="Lal S.K."/>
        </authorList>
    </citation>
    <scope>NUCLEOTIDE SEQUENCE</scope>
</reference>
<dbReference type="SUPFAM" id="SSF54928">
    <property type="entry name" value="RNA-binding domain, RBD"/>
    <property type="match status" value="1"/>
</dbReference>
<feature type="domain" description="RRM" evidence="2">
    <location>
        <begin position="2"/>
        <end position="38"/>
    </location>
</feature>
<dbReference type="InterPro" id="IPR000504">
    <property type="entry name" value="RRM_dom"/>
</dbReference>
<name>Q6IVD2_MAIZE</name>
<organism evidence="4">
    <name type="scientific">Zea mays</name>
    <name type="common">Maize</name>
    <dbReference type="NCBI Taxonomy" id="4577"/>
    <lineage>
        <taxon>Eukaryota</taxon>
        <taxon>Viridiplantae</taxon>
        <taxon>Streptophyta</taxon>
        <taxon>Embryophyta</taxon>
        <taxon>Tracheophyta</taxon>
        <taxon>Spermatophyta</taxon>
        <taxon>Magnoliopsida</taxon>
        <taxon>Liliopsida</taxon>
        <taxon>Poales</taxon>
        <taxon>Poaceae</taxon>
        <taxon>PACMAD clade</taxon>
        <taxon>Panicoideae</taxon>
        <taxon>Andropogonodae</taxon>
        <taxon>Andropogoneae</taxon>
        <taxon>Tripsacinae</taxon>
        <taxon>Zea</taxon>
    </lineage>
</organism>
<evidence type="ECO:0000313" key="3">
    <source>
        <dbReference type="EMBL" id="AAT37125.1"/>
    </source>
</evidence>
<proteinExistence type="evidence at transcript level"/>
<dbReference type="Gene3D" id="3.30.70.330">
    <property type="match status" value="1"/>
</dbReference>
<evidence type="ECO:0000256" key="1">
    <source>
        <dbReference type="PROSITE-ProRule" id="PRU00176"/>
    </source>
</evidence>
<evidence type="ECO:0000313" key="4">
    <source>
        <dbReference type="EMBL" id="AAT37134.1"/>
    </source>
</evidence>
<dbReference type="Pfam" id="PF00076">
    <property type="entry name" value="RRM_1"/>
    <property type="match status" value="1"/>
</dbReference>
<dbReference type="PROSITE" id="PS50102">
    <property type="entry name" value="RRM"/>
    <property type="match status" value="1"/>
</dbReference>
<dbReference type="EMBL" id="AY616013">
    <property type="protein sequence ID" value="AAT37125.1"/>
    <property type="molecule type" value="Genomic_DNA"/>
</dbReference>
<dbReference type="InterPro" id="IPR012677">
    <property type="entry name" value="Nucleotide-bd_a/b_plait_sf"/>
</dbReference>
<accession>Q6IVD2</accession>